<reference evidence="3" key="2">
    <citation type="submission" date="2025-08" db="UniProtKB">
        <authorList>
            <consortium name="RefSeq"/>
        </authorList>
    </citation>
    <scope>IDENTIFICATION</scope>
</reference>
<dbReference type="KEGG" id="ghi:107892707"/>
<dbReference type="Proteomes" id="UP000818029">
    <property type="component" value="Chromosome D09"/>
</dbReference>
<dbReference type="AlphaFoldDB" id="A0A1U8IAG4"/>
<dbReference type="PANTHER" id="PTHR46148">
    <property type="entry name" value="CHROMO DOMAIN-CONTAINING PROTEIN"/>
    <property type="match status" value="1"/>
</dbReference>
<keyword evidence="2" id="KW-1185">Reference proteome</keyword>
<dbReference type="PaxDb" id="3635-A0A1U8IAG4"/>
<name>A0A1U8IAG4_GOSHI</name>
<dbReference type="GeneID" id="107892707"/>
<reference evidence="2" key="1">
    <citation type="journal article" date="2020" name="Nat. Genet.">
        <title>Genomic diversifications of five Gossypium allopolyploid species and their impact on cotton improvement.</title>
        <authorList>
            <person name="Chen Z.J."/>
            <person name="Sreedasyam A."/>
            <person name="Ando A."/>
            <person name="Song Q."/>
            <person name="De Santiago L.M."/>
            <person name="Hulse-Kemp A.M."/>
            <person name="Ding M."/>
            <person name="Ye W."/>
            <person name="Kirkbride R.C."/>
            <person name="Jenkins J."/>
            <person name="Plott C."/>
            <person name="Lovell J."/>
            <person name="Lin Y.M."/>
            <person name="Vaughn R."/>
            <person name="Liu B."/>
            <person name="Simpson S."/>
            <person name="Scheffler B.E."/>
            <person name="Wen L."/>
            <person name="Saski C.A."/>
            <person name="Grover C.E."/>
            <person name="Hu G."/>
            <person name="Conover J.L."/>
            <person name="Carlson J.W."/>
            <person name="Shu S."/>
            <person name="Boston L.B."/>
            <person name="Williams M."/>
            <person name="Peterson D.G."/>
            <person name="McGee K."/>
            <person name="Jones D.C."/>
            <person name="Wendel J.F."/>
            <person name="Stelly D.M."/>
            <person name="Grimwood J."/>
            <person name="Schmutz J."/>
        </authorList>
    </citation>
    <scope>NUCLEOTIDE SEQUENCE [LARGE SCALE GENOMIC DNA]</scope>
    <source>
        <strain evidence="2">cv. TM-1</strain>
    </source>
</reference>
<evidence type="ECO:0000313" key="2">
    <source>
        <dbReference type="Proteomes" id="UP000818029"/>
    </source>
</evidence>
<proteinExistence type="predicted"/>
<organism evidence="2 3">
    <name type="scientific">Gossypium hirsutum</name>
    <name type="common">Upland cotton</name>
    <name type="synonym">Gossypium mexicanum</name>
    <dbReference type="NCBI Taxonomy" id="3635"/>
    <lineage>
        <taxon>Eukaryota</taxon>
        <taxon>Viridiplantae</taxon>
        <taxon>Streptophyta</taxon>
        <taxon>Embryophyta</taxon>
        <taxon>Tracheophyta</taxon>
        <taxon>Spermatophyta</taxon>
        <taxon>Magnoliopsida</taxon>
        <taxon>eudicotyledons</taxon>
        <taxon>Gunneridae</taxon>
        <taxon>Pentapetalae</taxon>
        <taxon>rosids</taxon>
        <taxon>malvids</taxon>
        <taxon>Malvales</taxon>
        <taxon>Malvaceae</taxon>
        <taxon>Malvoideae</taxon>
        <taxon>Gossypium</taxon>
    </lineage>
</organism>
<dbReference type="Pfam" id="PF24626">
    <property type="entry name" value="SH3_Tf2-1"/>
    <property type="match status" value="1"/>
</dbReference>
<dbReference type="InterPro" id="IPR056924">
    <property type="entry name" value="SH3_Tf2-1"/>
</dbReference>
<evidence type="ECO:0000259" key="1">
    <source>
        <dbReference type="Pfam" id="PF24626"/>
    </source>
</evidence>
<feature type="domain" description="Tf2-1-like SH3-like" evidence="1">
    <location>
        <begin position="77"/>
        <end position="142"/>
    </location>
</feature>
<gene>
    <name evidence="3" type="primary">LOC107892707</name>
</gene>
<dbReference type="PANTHER" id="PTHR46148:SF44">
    <property type="entry name" value="GAG-POL POLYPROTEIN"/>
    <property type="match status" value="1"/>
</dbReference>
<evidence type="ECO:0000313" key="3">
    <source>
        <dbReference type="RefSeq" id="XP_016673253.1"/>
    </source>
</evidence>
<dbReference type="RefSeq" id="XP_016673253.1">
    <property type="nucleotide sequence ID" value="XM_016817764.1"/>
</dbReference>
<sequence>MDFVSGLPLTPTKKDLVWAIIDRLTKFAHFIPVHTDYSLQKLAKLYVAKIVKLYGEASDRQKSYTNLKCREIEYSVGDYVFLKVSPWKKLLRFGRKGKLSPRFIGPYRILKGVGLVTYQLELPPELDRIHDVFHVSMLRYYRFDPTHIVPVEEIEIRPDLTFEEEPVQILDREVKVLRKKSIPLVKVLWCNHNLEEAAWEPKEAMR</sequence>
<accession>A0A1U8IAG4</accession>
<protein>
    <recommendedName>
        <fullName evidence="1">Tf2-1-like SH3-like domain-containing protein</fullName>
    </recommendedName>
</protein>